<feature type="region of interest" description="Disordered" evidence="2">
    <location>
        <begin position="812"/>
        <end position="834"/>
    </location>
</feature>
<dbReference type="InterPro" id="IPR011990">
    <property type="entry name" value="TPR-like_helical_dom_sf"/>
</dbReference>
<proteinExistence type="predicted"/>
<comment type="caution">
    <text evidence="3">The sequence shown here is derived from an EMBL/GenBank/DDBJ whole genome shotgun (WGS) entry which is preliminary data.</text>
</comment>
<dbReference type="PANTHER" id="PTHR23082:SF0">
    <property type="entry name" value="GENERAL TRANSCRIPTION FACTOR 3C POLYPEPTIDE 3"/>
    <property type="match status" value="1"/>
</dbReference>
<dbReference type="OrthoDB" id="9991317at2759"/>
<evidence type="ECO:0000256" key="1">
    <source>
        <dbReference type="PROSITE-ProRule" id="PRU00339"/>
    </source>
</evidence>
<dbReference type="InterPro" id="IPR039340">
    <property type="entry name" value="Tfc4/TFIIIC-102/Sfc4"/>
</dbReference>
<dbReference type="Proteomes" id="UP000756346">
    <property type="component" value="Unassembled WGS sequence"/>
</dbReference>
<feature type="repeat" description="TPR" evidence="1">
    <location>
        <begin position="842"/>
        <end position="875"/>
    </location>
</feature>
<dbReference type="GeneID" id="70179050"/>
<dbReference type="GO" id="GO:0006383">
    <property type="term" value="P:transcription by RNA polymerase III"/>
    <property type="evidence" value="ECO:0007669"/>
    <property type="project" value="InterPro"/>
</dbReference>
<dbReference type="Pfam" id="PF13176">
    <property type="entry name" value="TPR_7"/>
    <property type="match status" value="1"/>
</dbReference>
<feature type="compositionally biased region" description="Acidic residues" evidence="2">
    <location>
        <begin position="496"/>
        <end position="516"/>
    </location>
</feature>
<feature type="compositionally biased region" description="Gly residues" evidence="2">
    <location>
        <begin position="22"/>
        <end position="40"/>
    </location>
</feature>
<dbReference type="PANTHER" id="PTHR23082">
    <property type="entry name" value="TRANSCRIPTION INITIATION FACTOR IIIC TFIIIC , POLYPEPTIDE 3-RELATED"/>
    <property type="match status" value="1"/>
</dbReference>
<dbReference type="GO" id="GO:0000127">
    <property type="term" value="C:transcription factor TFIIIC complex"/>
    <property type="evidence" value="ECO:0007669"/>
    <property type="project" value="TreeGrafter"/>
</dbReference>
<sequence>MYDVGQDVPLGLGPVPRRRGRGGAYGGRSSRGGRSAGRGDGATSIDATVRVVKKRGPRKAAEPTGDIKLRLNTASTLYLEGRVDEAIEIVEDAIRINAEIHRAWVLLAQLFEERGDYRKGLTARIWACQLEPKNFDQWLECAQRAIELREDFPDDADEITKQAIQCYSGVLKGDVNHRGARYGRAALTMERGGIKGACRDYEFLVKRDFTDLYALRSWAETAVLLAESSRASVARKYEAVIEDVIASYRQAITHYRQSGFEQVNAFDWESLTVLVELLIYVKKFAEAAYELKFLSRWLLQRDDETFWDDWPDDDREWDEDNTRRIAVEGFQPGRHPISSYGAGLPLSLRTKLAVIRLELRHEEEATRHLQWLDPFGSNAMELFSQHSHLLVEIAGTLYEVGKIQMALQYYEPLLNNPENLDGRSMYRAGKCFLEINDNRRAEECFAAAIESDESNDQASIDARYELAKMYEAVREEREALILVTEAMNMAQARDADYEDDGQDDDDEDDDDDDENGDRERRARKRKAKKTHQVRQATRRLGGEKPKPRARRLPGASAGGATKRHRPRVFARREELEREQLLRSAELAEKWRIVRECREQFGSSRPTGPPAPLMAAARELIEDFQSNKQFYSWERYLGHIGLKQDDRKGVTKSTNLMEMAERLSHTLDPESENASRPLGDRVGFAYRGVPFNEWLDLFLEYATGLAHAGKYQQAYSVCESARDAVMFSNSKDDLFVIHVAWAACALRARDEETCVAIARYFMRNNQFDTDPFRLFSAVSRLCPSPASWYASGPVQKYMLRQIKMMDRAVSGGKLNPKWSHNRSNDNDDGGDGQRSYPSKELDVTLLTLYGHVLFISNSFTYALNYFQRAYAVDPNNPMIILSIGQCYVHYALKRQSENRQYIIAQGFMFLHQYYDMRTKPSSSSSPGSKEATPAQRQEAHYNLARTYHAVGLPHLAVEYYLRVLRDVPPPPATPAAREGEDGGGAAADIMGTADLSKEAAFNLQQICFVGGDLQGMREIGEKYLAL</sequence>
<evidence type="ECO:0000313" key="3">
    <source>
        <dbReference type="EMBL" id="KAH7038035.1"/>
    </source>
</evidence>
<accession>A0A9P9BSL7</accession>
<protein>
    <recommendedName>
        <fullName evidence="5">TPR-like protein</fullName>
    </recommendedName>
</protein>
<dbReference type="Pfam" id="PF13181">
    <property type="entry name" value="TPR_8"/>
    <property type="match status" value="1"/>
</dbReference>
<keyword evidence="1" id="KW-0802">TPR repeat</keyword>
<dbReference type="Gene3D" id="1.25.40.10">
    <property type="entry name" value="Tetratricopeptide repeat domain"/>
    <property type="match status" value="3"/>
</dbReference>
<dbReference type="RefSeq" id="XP_046017156.1">
    <property type="nucleotide sequence ID" value="XM_046149504.1"/>
</dbReference>
<name>A0A9P9BSL7_9PEZI</name>
<evidence type="ECO:0000313" key="4">
    <source>
        <dbReference type="Proteomes" id="UP000756346"/>
    </source>
</evidence>
<evidence type="ECO:0008006" key="5">
    <source>
        <dbReference type="Google" id="ProtNLM"/>
    </source>
</evidence>
<dbReference type="SUPFAM" id="SSF48452">
    <property type="entry name" value="TPR-like"/>
    <property type="match status" value="3"/>
</dbReference>
<feature type="compositionally biased region" description="Basic residues" evidence="2">
    <location>
        <begin position="521"/>
        <end position="532"/>
    </location>
</feature>
<feature type="region of interest" description="Disordered" evidence="2">
    <location>
        <begin position="1"/>
        <end position="42"/>
    </location>
</feature>
<feature type="region of interest" description="Disordered" evidence="2">
    <location>
        <begin position="492"/>
        <end position="565"/>
    </location>
</feature>
<dbReference type="InterPro" id="IPR019734">
    <property type="entry name" value="TPR_rpt"/>
</dbReference>
<evidence type="ECO:0000256" key="2">
    <source>
        <dbReference type="SAM" id="MobiDB-lite"/>
    </source>
</evidence>
<gene>
    <name evidence="3" type="ORF">B0I36DRAFT_236960</name>
</gene>
<dbReference type="SMART" id="SM00028">
    <property type="entry name" value="TPR"/>
    <property type="match status" value="6"/>
</dbReference>
<reference evidence="3" key="1">
    <citation type="journal article" date="2021" name="Nat. Commun.">
        <title>Genetic determinants of endophytism in the Arabidopsis root mycobiome.</title>
        <authorList>
            <person name="Mesny F."/>
            <person name="Miyauchi S."/>
            <person name="Thiergart T."/>
            <person name="Pickel B."/>
            <person name="Atanasova L."/>
            <person name="Karlsson M."/>
            <person name="Huettel B."/>
            <person name="Barry K.W."/>
            <person name="Haridas S."/>
            <person name="Chen C."/>
            <person name="Bauer D."/>
            <person name="Andreopoulos W."/>
            <person name="Pangilinan J."/>
            <person name="LaButti K."/>
            <person name="Riley R."/>
            <person name="Lipzen A."/>
            <person name="Clum A."/>
            <person name="Drula E."/>
            <person name="Henrissat B."/>
            <person name="Kohler A."/>
            <person name="Grigoriev I.V."/>
            <person name="Martin F.M."/>
            <person name="Hacquard S."/>
        </authorList>
    </citation>
    <scope>NUCLEOTIDE SEQUENCE</scope>
    <source>
        <strain evidence="3">MPI-CAGE-CH-0230</strain>
    </source>
</reference>
<organism evidence="3 4">
    <name type="scientific">Microdochium trichocladiopsis</name>
    <dbReference type="NCBI Taxonomy" id="1682393"/>
    <lineage>
        <taxon>Eukaryota</taxon>
        <taxon>Fungi</taxon>
        <taxon>Dikarya</taxon>
        <taxon>Ascomycota</taxon>
        <taxon>Pezizomycotina</taxon>
        <taxon>Sordariomycetes</taxon>
        <taxon>Xylariomycetidae</taxon>
        <taxon>Xylariales</taxon>
        <taxon>Microdochiaceae</taxon>
        <taxon>Microdochium</taxon>
    </lineage>
</organism>
<keyword evidence="4" id="KW-1185">Reference proteome</keyword>
<dbReference type="EMBL" id="JAGTJQ010000002">
    <property type="protein sequence ID" value="KAH7038035.1"/>
    <property type="molecule type" value="Genomic_DNA"/>
</dbReference>
<dbReference type="AlphaFoldDB" id="A0A9P9BSL7"/>
<dbReference type="PROSITE" id="PS50005">
    <property type="entry name" value="TPR"/>
    <property type="match status" value="1"/>
</dbReference>